<accession>A0A193BVF2</accession>
<sequence length="105" mass="11436">MNDFRADPKAMKTLSEAYQGIAAKMRKISELGVDRRDLIFEASGDDEMGKEIKSNLGDPVTKIEGAFVAIGDVVENQTIVTKGMAAKLAITENDNIANIHKGLKR</sequence>
<keyword evidence="2" id="KW-1185">Reference proteome</keyword>
<organism evidence="1 2">
    <name type="scientific">Amycolatopsis orientalis</name>
    <name type="common">Nocardia orientalis</name>
    <dbReference type="NCBI Taxonomy" id="31958"/>
    <lineage>
        <taxon>Bacteria</taxon>
        <taxon>Bacillati</taxon>
        <taxon>Actinomycetota</taxon>
        <taxon>Actinomycetes</taxon>
        <taxon>Pseudonocardiales</taxon>
        <taxon>Pseudonocardiaceae</taxon>
        <taxon>Amycolatopsis</taxon>
    </lineage>
</organism>
<dbReference type="eggNOG" id="ENOG5030FA6">
    <property type="taxonomic scope" value="Bacteria"/>
</dbReference>
<reference evidence="1 2" key="1">
    <citation type="journal article" date="2015" name="Genome Announc.">
        <title>Draft Genome Sequence of Norvancomycin-Producing Strain Amycolatopsis orientalis CPCC200066.</title>
        <authorList>
            <person name="Lei X."/>
            <person name="Yuan F."/>
            <person name="Shi Y."/>
            <person name="Li X."/>
            <person name="Wang L."/>
            <person name="Hong B."/>
        </authorList>
    </citation>
    <scope>NUCLEOTIDE SEQUENCE [LARGE SCALE GENOMIC DNA]</scope>
    <source>
        <strain evidence="1 2">B-37</strain>
    </source>
</reference>
<name>A0A193BVF2_AMYOR</name>
<dbReference type="RefSeq" id="WP_037310376.1">
    <property type="nucleotide sequence ID" value="NZ_CP016174.1"/>
</dbReference>
<proteinExistence type="predicted"/>
<evidence type="ECO:0000313" key="2">
    <source>
        <dbReference type="Proteomes" id="UP000093695"/>
    </source>
</evidence>
<dbReference type="EMBL" id="CP016174">
    <property type="protein sequence ID" value="ANN16149.1"/>
    <property type="molecule type" value="Genomic_DNA"/>
</dbReference>
<evidence type="ECO:0000313" key="1">
    <source>
        <dbReference type="EMBL" id="ANN16149.1"/>
    </source>
</evidence>
<dbReference type="Proteomes" id="UP000093695">
    <property type="component" value="Chromosome"/>
</dbReference>
<dbReference type="AlphaFoldDB" id="A0A193BVF2"/>
<dbReference type="KEGG" id="aori:SD37_11200"/>
<dbReference type="STRING" id="31958.SD37_11200"/>
<gene>
    <name evidence="1" type="ORF">SD37_11200</name>
</gene>
<protein>
    <submittedName>
        <fullName evidence="1">Uncharacterized protein</fullName>
    </submittedName>
</protein>